<organism evidence="1 2">
    <name type="scientific">Phytobacter diazotrophicus</name>
    <dbReference type="NCBI Taxonomy" id="395631"/>
    <lineage>
        <taxon>Bacteria</taxon>
        <taxon>Pseudomonadati</taxon>
        <taxon>Pseudomonadota</taxon>
        <taxon>Gammaproteobacteria</taxon>
        <taxon>Enterobacterales</taxon>
        <taxon>Enterobacteriaceae</taxon>
        <taxon>Phytobacter</taxon>
    </lineage>
</organism>
<evidence type="ECO:0000313" key="2">
    <source>
        <dbReference type="Proteomes" id="UP001320460"/>
    </source>
</evidence>
<sequence length="215" mass="24858">MINLNAKHNWIQDKSTNVDSYLNKNNVVWNYLVSYYSNDNESKNNTTTTSINTFFEFLDNSTAEVKSKKNDDLDSIMSSVYKMLLSEDFGYGDTPELKYVVENIFRKNKSEAQMAFINMATRKVFTSESDIIEKFFALLMSLEESDIENIALTVVQMFLSHQDISAAEGALSLLDKYGKDKDALDIAQKIRNFDYDFLNDYKEKVINNLTHYVEK</sequence>
<proteinExistence type="predicted"/>
<evidence type="ECO:0000313" key="1">
    <source>
        <dbReference type="EMBL" id="BDD49662.1"/>
    </source>
</evidence>
<dbReference type="RefSeq" id="WP_125123982.1">
    <property type="nucleotide sequence ID" value="NZ_AP025334.1"/>
</dbReference>
<dbReference type="EMBL" id="AP025334">
    <property type="protein sequence ID" value="BDD49662.1"/>
    <property type="molecule type" value="Genomic_DNA"/>
</dbReference>
<accession>A0ABM7VRI9</accession>
<protein>
    <submittedName>
        <fullName evidence="1">Uncharacterized protein</fullName>
    </submittedName>
</protein>
<reference evidence="1 2" key="1">
    <citation type="submission" date="2021-12" db="EMBL/GenBank/DDBJ databases">
        <title>Complete genome sequence of Phytobacter diazotrophicus TA9734.</title>
        <authorList>
            <person name="Kubota H."/>
            <person name="Nakayama Y."/>
            <person name="Ariyoshi T."/>
        </authorList>
    </citation>
    <scope>NUCLEOTIDE SEQUENCE [LARGE SCALE GENOMIC DNA]</scope>
    <source>
        <strain evidence="1 2">TA9734</strain>
    </source>
</reference>
<name>A0ABM7VRI9_9ENTR</name>
<keyword evidence="2" id="KW-1185">Reference proteome</keyword>
<gene>
    <name evidence="1" type="ORF">PDTA9734_11490</name>
</gene>
<dbReference type="Proteomes" id="UP001320460">
    <property type="component" value="Chromosome"/>
</dbReference>